<sequence>MSPLPSRPRPQPRALFRPQQTRTFLGLQRTPAPKPQMMGYLVLQGLAVVLLADLTFATVSGETTTIRSVAQSAGFWKEQEFGEVHGKEFEEKETE</sequence>
<feature type="region of interest" description="Disordered" evidence="1">
    <location>
        <begin position="1"/>
        <end position="30"/>
    </location>
</feature>
<dbReference type="AlphaFoldDB" id="A0AAI9E8A5"/>
<feature type="compositionally biased region" description="Pro residues" evidence="1">
    <location>
        <begin position="1"/>
        <end position="11"/>
    </location>
</feature>
<gene>
    <name evidence="2" type="ORF">LECACI_7A002135</name>
</gene>
<evidence type="ECO:0000313" key="3">
    <source>
        <dbReference type="Proteomes" id="UP001296104"/>
    </source>
</evidence>
<keyword evidence="3" id="KW-1185">Reference proteome</keyword>
<organism evidence="2 3">
    <name type="scientific">Lecanosticta acicola</name>
    <dbReference type="NCBI Taxonomy" id="111012"/>
    <lineage>
        <taxon>Eukaryota</taxon>
        <taxon>Fungi</taxon>
        <taxon>Dikarya</taxon>
        <taxon>Ascomycota</taxon>
        <taxon>Pezizomycotina</taxon>
        <taxon>Dothideomycetes</taxon>
        <taxon>Dothideomycetidae</taxon>
        <taxon>Mycosphaerellales</taxon>
        <taxon>Mycosphaerellaceae</taxon>
        <taxon>Lecanosticta</taxon>
    </lineage>
</organism>
<comment type="caution">
    <text evidence="2">The sequence shown here is derived from an EMBL/GenBank/DDBJ whole genome shotgun (WGS) entry which is preliminary data.</text>
</comment>
<evidence type="ECO:0000313" key="2">
    <source>
        <dbReference type="EMBL" id="CAK3880564.1"/>
    </source>
</evidence>
<protein>
    <submittedName>
        <fullName evidence="2">Uncharacterized protein</fullName>
    </submittedName>
</protein>
<dbReference type="EMBL" id="CAVMBE010000009">
    <property type="protein sequence ID" value="CAK3880564.1"/>
    <property type="molecule type" value="Genomic_DNA"/>
</dbReference>
<reference evidence="2" key="1">
    <citation type="submission" date="2023-11" db="EMBL/GenBank/DDBJ databases">
        <authorList>
            <person name="Alioto T."/>
            <person name="Alioto T."/>
            <person name="Gomez Garrido J."/>
        </authorList>
    </citation>
    <scope>NUCLEOTIDE SEQUENCE</scope>
</reference>
<accession>A0AAI9E8A5</accession>
<proteinExistence type="predicted"/>
<evidence type="ECO:0000256" key="1">
    <source>
        <dbReference type="SAM" id="MobiDB-lite"/>
    </source>
</evidence>
<name>A0AAI9E8A5_9PEZI</name>
<dbReference type="Proteomes" id="UP001296104">
    <property type="component" value="Unassembled WGS sequence"/>
</dbReference>